<dbReference type="InterPro" id="IPR017585">
    <property type="entry name" value="SAF_FlgA"/>
</dbReference>
<dbReference type="RefSeq" id="WP_084560129.1">
    <property type="nucleotide sequence ID" value="NZ_FRCX01000005.1"/>
</dbReference>
<feature type="chain" id="PRO_5012748757" evidence="1">
    <location>
        <begin position="31"/>
        <end position="334"/>
    </location>
</feature>
<feature type="domain" description="Flagella basal body P-ring formation protein FlgA SAF" evidence="2">
    <location>
        <begin position="205"/>
        <end position="333"/>
    </location>
</feature>
<dbReference type="Proteomes" id="UP000184339">
    <property type="component" value="Unassembled WGS sequence"/>
</dbReference>
<keyword evidence="3" id="KW-0969">Cilium</keyword>
<dbReference type="PANTHER" id="PTHR36307:SF1">
    <property type="entry name" value="FLAGELLA BASAL BODY P-RING FORMATION PROTEIN FLGA"/>
    <property type="match status" value="1"/>
</dbReference>
<dbReference type="Pfam" id="PF13144">
    <property type="entry name" value="ChapFlgA"/>
    <property type="match status" value="1"/>
</dbReference>
<keyword evidence="3" id="KW-0966">Cell projection</keyword>
<keyword evidence="4" id="KW-1185">Reference proteome</keyword>
<dbReference type="STRING" id="551987.SAMN05192549_105198"/>
<dbReference type="OrthoDB" id="9131626at2"/>
<keyword evidence="3" id="KW-0282">Flagellum</keyword>
<dbReference type="Gene3D" id="2.30.30.760">
    <property type="match status" value="1"/>
</dbReference>
<evidence type="ECO:0000313" key="4">
    <source>
        <dbReference type="Proteomes" id="UP000184339"/>
    </source>
</evidence>
<keyword evidence="1" id="KW-0732">Signal</keyword>
<evidence type="ECO:0000313" key="3">
    <source>
        <dbReference type="EMBL" id="SHN18142.1"/>
    </source>
</evidence>
<name>A0A1M7PLJ4_9BURK</name>
<dbReference type="NCBIfam" id="TIGR03170">
    <property type="entry name" value="flgA_cterm"/>
    <property type="match status" value="1"/>
</dbReference>
<organism evidence="3 4">
    <name type="scientific">Duganella sacchari</name>
    <dbReference type="NCBI Taxonomy" id="551987"/>
    <lineage>
        <taxon>Bacteria</taxon>
        <taxon>Pseudomonadati</taxon>
        <taxon>Pseudomonadota</taxon>
        <taxon>Betaproteobacteria</taxon>
        <taxon>Burkholderiales</taxon>
        <taxon>Oxalobacteraceae</taxon>
        <taxon>Telluria group</taxon>
        <taxon>Duganella</taxon>
    </lineage>
</organism>
<sequence length="334" mass="34916">MPMFFRCLPLRCAGAALLLGAAIAAVPAQALTVELRSAATVSQAQLQLGDIATLSGAEPALLARLARLPLGAAPAAGATLALPRHTIEHWIRAYAGWPAGQIDWRGSAVAHISGAADASAAARLQPLARAALLSWLGQWSSHPSVTLASDEELPGLPSGVLELRPRAFTPAQRPARQMWVWVELWQQGRMLRAVPLRYRVTAPAPALLARHALAAGNRVRADDVEAGETDLAGLARPWPQRDTAQLWAALAQGVRLRRAVAPGVALDAANSEAVPPVCSGDQVQLSLVAGQVALSRTARALQDGVLGQKVAVQAPGSPHSIMVRVTGAGTVEVE</sequence>
<dbReference type="PANTHER" id="PTHR36307">
    <property type="entry name" value="FLAGELLA BASAL BODY P-RING FORMATION PROTEIN FLGA"/>
    <property type="match status" value="1"/>
</dbReference>
<dbReference type="InterPro" id="IPR039246">
    <property type="entry name" value="Flagellar_FlgA"/>
</dbReference>
<evidence type="ECO:0000259" key="2">
    <source>
        <dbReference type="Pfam" id="PF13144"/>
    </source>
</evidence>
<gene>
    <name evidence="3" type="ORF">SAMN05192549_105198</name>
</gene>
<protein>
    <submittedName>
        <fullName evidence="3">Flagella basal body P-ring formation protein FlgA</fullName>
    </submittedName>
</protein>
<feature type="signal peptide" evidence="1">
    <location>
        <begin position="1"/>
        <end position="30"/>
    </location>
</feature>
<dbReference type="AlphaFoldDB" id="A0A1M7PLJ4"/>
<evidence type="ECO:0000256" key="1">
    <source>
        <dbReference type="SAM" id="SignalP"/>
    </source>
</evidence>
<reference evidence="4" key="1">
    <citation type="submission" date="2016-11" db="EMBL/GenBank/DDBJ databases">
        <authorList>
            <person name="Varghese N."/>
            <person name="Submissions S."/>
        </authorList>
    </citation>
    <scope>NUCLEOTIDE SEQUENCE [LARGE SCALE GENOMIC DNA]</scope>
    <source>
        <strain evidence="4">Sac-22</strain>
    </source>
</reference>
<dbReference type="EMBL" id="FRCX01000005">
    <property type="protein sequence ID" value="SHN18142.1"/>
    <property type="molecule type" value="Genomic_DNA"/>
</dbReference>
<accession>A0A1M7PLJ4</accession>
<dbReference type="GO" id="GO:0044780">
    <property type="term" value="P:bacterial-type flagellum assembly"/>
    <property type="evidence" value="ECO:0007669"/>
    <property type="project" value="InterPro"/>
</dbReference>
<proteinExistence type="predicted"/>